<reference evidence="3 4" key="1">
    <citation type="submission" date="2018-06" db="EMBL/GenBank/DDBJ databases">
        <title>Genomic Encyclopedia of Type Strains, Phase III (KMG-III): the genomes of soil and plant-associated and newly described type strains.</title>
        <authorList>
            <person name="Whitman W."/>
        </authorList>
    </citation>
    <scope>NUCLEOTIDE SEQUENCE [LARGE SCALE GENOMIC DNA]</scope>
    <source>
        <strain evidence="3 4">CGMCC 1.12504</strain>
    </source>
</reference>
<sequence>MKKITSFLVLLFTLQNFGQVEVVENFPIYGSKMVNSKIIFARNSPEFGNELWVSNGTAGNAQLLKDIFVGSQSSNPEIGTVIGNKVYFVANQHQIWQTDGTTSGTFLMVNNNQITNPSEFVEVGQFIFFKSGGNLWKMLGTPNSESLVNNTPDIFFTAISGITKLNDSEVLFNARRNSNNTWGIWRSNGVVPQFVIDINTGTGSLEIAQMRLPKNIDGTIYFDGYSIETGGELWKTNGSATGTELILDIYSVNDNPFTSFSGPRYFTAVNDMIFFSARNALNGIELWKTNGTSAGTMMVKNITPGNNTNGGPFSLTAVNDLLYFVQSDTENTGSAQIWKSDGSEIGTTKVTNLTGSYLNVYDLFESNSNIYFSYFQPSTGQELWKLNTVNDTYSLIADIAPGTISSEPSGFFEMNGYIYFNATDNGFLGGTKFYRIADQSLSTVDGNKKVTSIYPNPTHGIITIQIEDSNNFEVELYDVYGKKIAHFSNQKKIDISNLTNGMYVLKIVDSENNLISNNKIIKK</sequence>
<evidence type="ECO:0000256" key="1">
    <source>
        <dbReference type="ARBA" id="ARBA00022729"/>
    </source>
</evidence>
<dbReference type="Pfam" id="PF18962">
    <property type="entry name" value="Por_Secre_tail"/>
    <property type="match status" value="1"/>
</dbReference>
<dbReference type="RefSeq" id="WP_112084991.1">
    <property type="nucleotide sequence ID" value="NZ_QLSV01000002.1"/>
</dbReference>
<dbReference type="InterPro" id="IPR015943">
    <property type="entry name" value="WD40/YVTN_repeat-like_dom_sf"/>
</dbReference>
<dbReference type="EMBL" id="QLSV01000002">
    <property type="protein sequence ID" value="RAR50444.1"/>
    <property type="molecule type" value="Genomic_DNA"/>
</dbReference>
<name>A0A328X2M0_9FLAO</name>
<evidence type="ECO:0000313" key="4">
    <source>
        <dbReference type="Proteomes" id="UP000249518"/>
    </source>
</evidence>
<dbReference type="Gene3D" id="2.130.10.10">
    <property type="entry name" value="YVTN repeat-like/Quinoprotein amine dehydrogenase"/>
    <property type="match status" value="1"/>
</dbReference>
<proteinExistence type="predicted"/>
<dbReference type="NCBIfam" id="TIGR04183">
    <property type="entry name" value="Por_Secre_tail"/>
    <property type="match status" value="1"/>
</dbReference>
<dbReference type="AlphaFoldDB" id="A0A328X2M0"/>
<organism evidence="3 4">
    <name type="scientific">Flavobacterium lacus</name>
    <dbReference type="NCBI Taxonomy" id="1353778"/>
    <lineage>
        <taxon>Bacteria</taxon>
        <taxon>Pseudomonadati</taxon>
        <taxon>Bacteroidota</taxon>
        <taxon>Flavobacteriia</taxon>
        <taxon>Flavobacteriales</taxon>
        <taxon>Flavobacteriaceae</taxon>
        <taxon>Flavobacterium</taxon>
    </lineage>
</organism>
<evidence type="ECO:0000313" key="3">
    <source>
        <dbReference type="EMBL" id="RAR50444.1"/>
    </source>
</evidence>
<comment type="caution">
    <text evidence="3">The sequence shown here is derived from an EMBL/GenBank/DDBJ whole genome shotgun (WGS) entry which is preliminary data.</text>
</comment>
<dbReference type="OrthoDB" id="1489153at2"/>
<accession>A0A328X2M0</accession>
<protein>
    <submittedName>
        <fullName evidence="3">Putative secreted protein (Por secretion system target)</fullName>
    </submittedName>
</protein>
<gene>
    <name evidence="3" type="ORF">B0I10_102248</name>
</gene>
<feature type="domain" description="Secretion system C-terminal sorting" evidence="2">
    <location>
        <begin position="453"/>
        <end position="520"/>
    </location>
</feature>
<keyword evidence="4" id="KW-1185">Reference proteome</keyword>
<dbReference type="InterPro" id="IPR026444">
    <property type="entry name" value="Secre_tail"/>
</dbReference>
<keyword evidence="1" id="KW-0732">Signal</keyword>
<dbReference type="Proteomes" id="UP000249518">
    <property type="component" value="Unassembled WGS sequence"/>
</dbReference>
<evidence type="ECO:0000259" key="2">
    <source>
        <dbReference type="Pfam" id="PF18962"/>
    </source>
</evidence>